<dbReference type="AlphaFoldDB" id="A0A9N7TME9"/>
<proteinExistence type="predicted"/>
<comment type="caution">
    <text evidence="1">The sequence shown here is derived from an EMBL/GenBank/DDBJ whole genome shotgun (WGS) entry which is preliminary data.</text>
</comment>
<reference evidence="1" key="1">
    <citation type="submission" date="2020-03" db="EMBL/GenBank/DDBJ databases">
        <authorList>
            <person name="Weist P."/>
        </authorList>
    </citation>
    <scope>NUCLEOTIDE SEQUENCE</scope>
</reference>
<dbReference type="EMBL" id="CADEAL010000125">
    <property type="protein sequence ID" value="CAB1414804.1"/>
    <property type="molecule type" value="Genomic_DNA"/>
</dbReference>
<accession>A0A9N7TME9</accession>
<sequence>MLSGEQPALASLQRHRYLLWKEQDAMLGFRVSPLGHRVLSQSPVTRSPRPAFALTAELFIKAEESTGDPANFSMGLLAVLAVGRPMKRQARRVGTLDRDAWESESDPRRFIECTHTIGYIQQRLDITVILASGQTETQNNFGICGSSVCRGSMVRVQPRIRTREKDFHLLLVRPASLNTLCKSIC</sequence>
<organism evidence="1 2">
    <name type="scientific">Pleuronectes platessa</name>
    <name type="common">European plaice</name>
    <dbReference type="NCBI Taxonomy" id="8262"/>
    <lineage>
        <taxon>Eukaryota</taxon>
        <taxon>Metazoa</taxon>
        <taxon>Chordata</taxon>
        <taxon>Craniata</taxon>
        <taxon>Vertebrata</taxon>
        <taxon>Euteleostomi</taxon>
        <taxon>Actinopterygii</taxon>
        <taxon>Neopterygii</taxon>
        <taxon>Teleostei</taxon>
        <taxon>Neoteleostei</taxon>
        <taxon>Acanthomorphata</taxon>
        <taxon>Carangaria</taxon>
        <taxon>Pleuronectiformes</taxon>
        <taxon>Pleuronectoidei</taxon>
        <taxon>Pleuronectidae</taxon>
        <taxon>Pleuronectes</taxon>
    </lineage>
</organism>
<keyword evidence="2" id="KW-1185">Reference proteome</keyword>
<evidence type="ECO:0000313" key="1">
    <source>
        <dbReference type="EMBL" id="CAB1414804.1"/>
    </source>
</evidence>
<dbReference type="Proteomes" id="UP001153269">
    <property type="component" value="Unassembled WGS sequence"/>
</dbReference>
<evidence type="ECO:0000313" key="2">
    <source>
        <dbReference type="Proteomes" id="UP001153269"/>
    </source>
</evidence>
<name>A0A9N7TME9_PLEPL</name>
<gene>
    <name evidence="1" type="ORF">PLEPLA_LOCUS2516</name>
</gene>
<protein>
    <submittedName>
        <fullName evidence="1">Uncharacterized protein</fullName>
    </submittedName>
</protein>